<feature type="domain" description="HD-GYP" evidence="2">
    <location>
        <begin position="272"/>
        <end position="467"/>
    </location>
</feature>
<dbReference type="NCBIfam" id="TIGR00277">
    <property type="entry name" value="HDIG"/>
    <property type="match status" value="1"/>
</dbReference>
<dbReference type="GO" id="GO:0016787">
    <property type="term" value="F:hydrolase activity"/>
    <property type="evidence" value="ECO:0007669"/>
    <property type="project" value="UniProtKB-KW"/>
</dbReference>
<keyword evidence="1" id="KW-1133">Transmembrane helix</keyword>
<evidence type="ECO:0000259" key="2">
    <source>
        <dbReference type="PROSITE" id="PS51832"/>
    </source>
</evidence>
<dbReference type="InterPro" id="IPR037522">
    <property type="entry name" value="HD_GYP_dom"/>
</dbReference>
<name>A0ABU6KKP8_9BACI</name>
<dbReference type="PANTHER" id="PTHR43155:SF2">
    <property type="entry name" value="CYCLIC DI-GMP PHOSPHODIESTERASE PA4108"/>
    <property type="match status" value="1"/>
</dbReference>
<dbReference type="Gene3D" id="1.10.3210.10">
    <property type="entry name" value="Hypothetical protein af1432"/>
    <property type="match status" value="1"/>
</dbReference>
<dbReference type="InterPro" id="IPR006675">
    <property type="entry name" value="HDIG_dom"/>
</dbReference>
<protein>
    <submittedName>
        <fullName evidence="3">HD-GYP domain-containing protein</fullName>
        <ecNumber evidence="3">3.1.4.-</ecNumber>
    </submittedName>
</protein>
<keyword evidence="1" id="KW-0812">Transmembrane</keyword>
<dbReference type="Pfam" id="PF13487">
    <property type="entry name" value="HD_5"/>
    <property type="match status" value="1"/>
</dbReference>
<dbReference type="PROSITE" id="PS51832">
    <property type="entry name" value="HD_GYP"/>
    <property type="match status" value="1"/>
</dbReference>
<keyword evidence="4" id="KW-1185">Reference proteome</keyword>
<feature type="transmembrane region" description="Helical" evidence="1">
    <location>
        <begin position="69"/>
        <end position="88"/>
    </location>
</feature>
<dbReference type="RefSeq" id="WP_327609403.1">
    <property type="nucleotide sequence ID" value="NZ_JARZFX010000021.1"/>
</dbReference>
<feature type="transmembrane region" description="Helical" evidence="1">
    <location>
        <begin position="170"/>
        <end position="190"/>
    </location>
</feature>
<dbReference type="SUPFAM" id="SSF109604">
    <property type="entry name" value="HD-domain/PDEase-like"/>
    <property type="match status" value="1"/>
</dbReference>
<proteinExistence type="predicted"/>
<dbReference type="SMART" id="SM00471">
    <property type="entry name" value="HDc"/>
    <property type="match status" value="1"/>
</dbReference>
<keyword evidence="3" id="KW-0378">Hydrolase</keyword>
<evidence type="ECO:0000313" key="4">
    <source>
        <dbReference type="Proteomes" id="UP001335737"/>
    </source>
</evidence>
<dbReference type="PANTHER" id="PTHR43155">
    <property type="entry name" value="CYCLIC DI-GMP PHOSPHODIESTERASE PA4108-RELATED"/>
    <property type="match status" value="1"/>
</dbReference>
<evidence type="ECO:0000313" key="3">
    <source>
        <dbReference type="EMBL" id="MEC5425872.1"/>
    </source>
</evidence>
<accession>A0ABU6KKP8</accession>
<feature type="transmembrane region" description="Helical" evidence="1">
    <location>
        <begin position="137"/>
        <end position="155"/>
    </location>
</feature>
<dbReference type="EC" id="3.1.4.-" evidence="3"/>
<reference evidence="3 4" key="1">
    <citation type="journal article" date="2024" name="Int. J. Syst. Evol. Microbiol.">
        <title>Virgibacillus tibetensis sp. nov., isolated from salt lake on the Tibetan Plateau of China.</title>
        <authorList>
            <person name="Phurbu D."/>
            <person name="Liu Z.-X."/>
            <person name="Wang R."/>
            <person name="Zheng Y.-Y."/>
            <person name="Liu H.-C."/>
            <person name="Zhou Y.-G."/>
            <person name="Yu Y.-J."/>
            <person name="Li A.-H."/>
        </authorList>
    </citation>
    <scope>NUCLEOTIDE SEQUENCE [LARGE SCALE GENOMIC DNA]</scope>
    <source>
        <strain evidence="3 4">C22-A2</strain>
    </source>
</reference>
<comment type="caution">
    <text evidence="3">The sequence shown here is derived from an EMBL/GenBank/DDBJ whole genome shotgun (WGS) entry which is preliminary data.</text>
</comment>
<gene>
    <name evidence="3" type="ORF">QGM71_20670</name>
</gene>
<dbReference type="CDD" id="cd00077">
    <property type="entry name" value="HDc"/>
    <property type="match status" value="1"/>
</dbReference>
<dbReference type="InterPro" id="IPR003607">
    <property type="entry name" value="HD/PDEase_dom"/>
</dbReference>
<keyword evidence="1" id="KW-0472">Membrane</keyword>
<evidence type="ECO:0000256" key="1">
    <source>
        <dbReference type="SAM" id="Phobius"/>
    </source>
</evidence>
<dbReference type="Proteomes" id="UP001335737">
    <property type="component" value="Unassembled WGS sequence"/>
</dbReference>
<feature type="transmembrane region" description="Helical" evidence="1">
    <location>
        <begin position="202"/>
        <end position="223"/>
    </location>
</feature>
<feature type="transmembrane region" description="Helical" evidence="1">
    <location>
        <begin position="40"/>
        <end position="62"/>
    </location>
</feature>
<organism evidence="3 4">
    <name type="scientific">Virgibacillus tibetensis</name>
    <dbReference type="NCBI Taxonomy" id="3042313"/>
    <lineage>
        <taxon>Bacteria</taxon>
        <taxon>Bacillati</taxon>
        <taxon>Bacillota</taxon>
        <taxon>Bacilli</taxon>
        <taxon>Bacillales</taxon>
        <taxon>Bacillaceae</taxon>
        <taxon>Virgibacillus</taxon>
    </lineage>
</organism>
<dbReference type="EMBL" id="JARZFX010000021">
    <property type="protein sequence ID" value="MEC5425872.1"/>
    <property type="molecule type" value="Genomic_DNA"/>
</dbReference>
<sequence>MKNHNIYWPILLAFIPYIIFELLHTGLIQDIYLKIPKGHFYIVSLVSLLASFISIGVGISGLRIRNIKIVFLSLSFMSLGLMFAVHGLSTPNFIIGISNLPGISAQISLLLATIWMWLSSFPTDNKIIDLFAKKQHLLLPVWTATLLIIGTIGLIKPSLVDIIPFNDKPLNIIVTIVIIVLNCITVYRYYQSYRYTRFPLQIAIVYSSCWIMVSQLIILRGVLWNLSWWMYHFLLLASMVVVIVGLVRQYMVKGTLNESIRSLFTNDPFERITNSISPSVKDFVAATEKKDNYTAGHTFRVTMYALYLARELRLKPEELKAIVQGGLVHDVGKISIPDAVLNKPGKLSPEEWSLIEQHPIEGYDMCKNLGFLKDELDIIRHHHEKWDGSGYPDKLKGEAIPYFARIVAVADVYDALTSDRAYRKAWTHEEAMNVLKENKGIHFDPKCVEGWEKLCLRNTTVYQSPAQTMLDRDSIHKLIT</sequence>
<feature type="transmembrane region" description="Helical" evidence="1">
    <location>
        <begin position="229"/>
        <end position="247"/>
    </location>
</feature>
<feature type="transmembrane region" description="Helical" evidence="1">
    <location>
        <begin position="94"/>
        <end position="117"/>
    </location>
</feature>
<feature type="transmembrane region" description="Helical" evidence="1">
    <location>
        <begin position="7"/>
        <end position="28"/>
    </location>
</feature>